<dbReference type="PANTHER" id="PTHR37265">
    <property type="entry name" value="OS01G0195300 PROTEIN"/>
    <property type="match status" value="1"/>
</dbReference>
<reference evidence="2" key="1">
    <citation type="submission" date="2016-11" db="EMBL/GenBank/DDBJ databases">
        <title>The genome of Nicotiana attenuata.</title>
        <authorList>
            <person name="Xu S."/>
            <person name="Brockmoeller T."/>
            <person name="Gaquerel E."/>
            <person name="Navarro A."/>
            <person name="Kuhl H."/>
            <person name="Gase K."/>
            <person name="Ling Z."/>
            <person name="Zhou W."/>
            <person name="Kreitzer C."/>
            <person name="Stanke M."/>
            <person name="Tang H."/>
            <person name="Lyons E."/>
            <person name="Pandey P."/>
            <person name="Pandey S.P."/>
            <person name="Timmermann B."/>
            <person name="Baldwin I.T."/>
        </authorList>
    </citation>
    <scope>NUCLEOTIDE SEQUENCE [LARGE SCALE GENOMIC DNA]</scope>
    <source>
        <strain evidence="2">UT</strain>
    </source>
</reference>
<dbReference type="OrthoDB" id="783490at2759"/>
<gene>
    <name evidence="2" type="ORF">A4A49_04075</name>
</gene>
<accession>A0A1J6IXQ1</accession>
<organism evidence="2 3">
    <name type="scientific">Nicotiana attenuata</name>
    <name type="common">Coyote tobacco</name>
    <dbReference type="NCBI Taxonomy" id="49451"/>
    <lineage>
        <taxon>Eukaryota</taxon>
        <taxon>Viridiplantae</taxon>
        <taxon>Streptophyta</taxon>
        <taxon>Embryophyta</taxon>
        <taxon>Tracheophyta</taxon>
        <taxon>Spermatophyta</taxon>
        <taxon>Magnoliopsida</taxon>
        <taxon>eudicotyledons</taxon>
        <taxon>Gunneridae</taxon>
        <taxon>Pentapetalae</taxon>
        <taxon>asterids</taxon>
        <taxon>lamiids</taxon>
        <taxon>Solanales</taxon>
        <taxon>Solanaceae</taxon>
        <taxon>Nicotianoideae</taxon>
        <taxon>Nicotianeae</taxon>
        <taxon>Nicotiana</taxon>
    </lineage>
</organism>
<dbReference type="AlphaFoldDB" id="A0A1J6IXQ1"/>
<keyword evidence="3" id="KW-1185">Reference proteome</keyword>
<evidence type="ECO:0000256" key="1">
    <source>
        <dbReference type="SAM" id="MobiDB-lite"/>
    </source>
</evidence>
<evidence type="ECO:0000313" key="3">
    <source>
        <dbReference type="Proteomes" id="UP000187609"/>
    </source>
</evidence>
<feature type="region of interest" description="Disordered" evidence="1">
    <location>
        <begin position="1"/>
        <end position="35"/>
    </location>
</feature>
<dbReference type="Proteomes" id="UP000187609">
    <property type="component" value="Unassembled WGS sequence"/>
</dbReference>
<evidence type="ECO:0000313" key="2">
    <source>
        <dbReference type="EMBL" id="OIS99888.1"/>
    </source>
</evidence>
<name>A0A1J6IXQ1_NICAT</name>
<dbReference type="PANTHER" id="PTHR37265:SF5">
    <property type="entry name" value="OS01G0195300 PROTEIN"/>
    <property type="match status" value="1"/>
</dbReference>
<sequence length="200" mass="22006">MEKANRKTHGSTDSGAEYTTGKRAKMQNDDEEEEGDMMAWLSLDDEKMTELSNVLDPDTASFQQSFRVRFIENPYTPPVIVQSSSGYITINGNEESCGSSFSDLDSSAMASVDRGSLNGILFEAIKGKGVAWGSDADEAGGWMEENGDDVASWSWGKQMDDEDLFGCYGGEKMDDDDDEANCGKFLGDDLFGNWDTVENW</sequence>
<protein>
    <submittedName>
        <fullName evidence="2">Uncharacterized protein</fullName>
    </submittedName>
</protein>
<proteinExistence type="predicted"/>
<dbReference type="OMA" id="CYGGEKM"/>
<dbReference type="EMBL" id="MJEQ01037189">
    <property type="protein sequence ID" value="OIS99888.1"/>
    <property type="molecule type" value="Genomic_DNA"/>
</dbReference>
<comment type="caution">
    <text evidence="2">The sequence shown here is derived from an EMBL/GenBank/DDBJ whole genome shotgun (WGS) entry which is preliminary data.</text>
</comment>
<dbReference type="KEGG" id="nau:109230383"/>
<dbReference type="Gramene" id="OIS99888">
    <property type="protein sequence ID" value="OIS99888"/>
    <property type="gene ID" value="A4A49_04075"/>
</dbReference>